<dbReference type="EMBL" id="LNXV01000005">
    <property type="protein sequence ID" value="KTC86278.1"/>
    <property type="molecule type" value="Genomic_DNA"/>
</dbReference>
<keyword evidence="2" id="KW-1185">Reference proteome</keyword>
<comment type="caution">
    <text evidence="1">The sequence shown here is derived from an EMBL/GenBank/DDBJ whole genome shotgun (WGS) entry which is preliminary data.</text>
</comment>
<dbReference type="Proteomes" id="UP000054742">
    <property type="component" value="Unassembled WGS sequence"/>
</dbReference>
<sequence length="116" mass="13300">MTKIQISLKLPNEDKKEYAKPIEGGEGLNHLAWCLQKASQGLEEKKPFWVIQEIFIKSMEKCSETHKHYELMPGKYKELLNRLVDIQQGKINFTSMLLKGLAADGNILIEVQQSNN</sequence>
<dbReference type="OrthoDB" id="5652453at2"/>
<dbReference type="RefSeq" id="WP_058440873.1">
    <property type="nucleotide sequence ID" value="NZ_CAAAHU010000010.1"/>
</dbReference>
<proteinExistence type="predicted"/>
<gene>
    <name evidence="1" type="ORF">Lbru_0772</name>
</gene>
<dbReference type="AlphaFoldDB" id="A0A0W0SSA3"/>
<evidence type="ECO:0000313" key="2">
    <source>
        <dbReference type="Proteomes" id="UP000054742"/>
    </source>
</evidence>
<dbReference type="PATRIC" id="fig|29422.6.peg.806"/>
<name>A0A0W0SSA3_9GAMM</name>
<reference evidence="1 2" key="1">
    <citation type="submission" date="2015-11" db="EMBL/GenBank/DDBJ databases">
        <title>Genomic analysis of 38 Legionella species identifies large and diverse effector repertoires.</title>
        <authorList>
            <person name="Burstein D."/>
            <person name="Amaro F."/>
            <person name="Zusman T."/>
            <person name="Lifshitz Z."/>
            <person name="Cohen O."/>
            <person name="Gilbert J.A."/>
            <person name="Pupko T."/>
            <person name="Shuman H.A."/>
            <person name="Segal G."/>
        </authorList>
    </citation>
    <scope>NUCLEOTIDE SEQUENCE [LARGE SCALE GENOMIC DNA]</scope>
    <source>
        <strain evidence="1 2">ATCC 43878</strain>
    </source>
</reference>
<accession>A0A0W0SSA3</accession>
<protein>
    <submittedName>
        <fullName evidence="1">Uncharacterized protein</fullName>
    </submittedName>
</protein>
<organism evidence="1 2">
    <name type="scientific">Legionella brunensis</name>
    <dbReference type="NCBI Taxonomy" id="29422"/>
    <lineage>
        <taxon>Bacteria</taxon>
        <taxon>Pseudomonadati</taxon>
        <taxon>Pseudomonadota</taxon>
        <taxon>Gammaproteobacteria</taxon>
        <taxon>Legionellales</taxon>
        <taxon>Legionellaceae</taxon>
        <taxon>Legionella</taxon>
    </lineage>
</organism>
<evidence type="ECO:0000313" key="1">
    <source>
        <dbReference type="EMBL" id="KTC86278.1"/>
    </source>
</evidence>